<protein>
    <recommendedName>
        <fullName evidence="4">Baseplate J-like protein</fullName>
    </recommendedName>
</protein>
<reference evidence="2 3" key="1">
    <citation type="submission" date="2020-08" db="EMBL/GenBank/DDBJ databases">
        <title>Genomic Encyclopedia of Type Strains, Phase IV (KMG-IV): sequencing the most valuable type-strain genomes for metagenomic binning, comparative biology and taxonomic classification.</title>
        <authorList>
            <person name="Goeker M."/>
        </authorList>
    </citation>
    <scope>NUCLEOTIDE SEQUENCE [LARGE SCALE GENOMIC DNA]</scope>
    <source>
        <strain evidence="2 3">DSM 105137</strain>
    </source>
</reference>
<feature type="region of interest" description="Disordered" evidence="1">
    <location>
        <begin position="1"/>
        <end position="31"/>
    </location>
</feature>
<gene>
    <name evidence="2" type="ORF">GGR28_002327</name>
</gene>
<organism evidence="2 3">
    <name type="scientific">Neolewinella aquimaris</name>
    <dbReference type="NCBI Taxonomy" id="1835722"/>
    <lineage>
        <taxon>Bacteria</taxon>
        <taxon>Pseudomonadati</taxon>
        <taxon>Bacteroidota</taxon>
        <taxon>Saprospiria</taxon>
        <taxon>Saprospirales</taxon>
        <taxon>Lewinellaceae</taxon>
        <taxon>Neolewinella</taxon>
    </lineage>
</organism>
<evidence type="ECO:0000313" key="2">
    <source>
        <dbReference type="EMBL" id="MBB4079702.1"/>
    </source>
</evidence>
<feature type="compositionally biased region" description="Basic and acidic residues" evidence="1">
    <location>
        <begin position="1"/>
        <end position="12"/>
    </location>
</feature>
<dbReference type="RefSeq" id="WP_183495933.1">
    <property type="nucleotide sequence ID" value="NZ_JACIFF010000005.1"/>
</dbReference>
<dbReference type="EMBL" id="JACIFF010000005">
    <property type="protein sequence ID" value="MBB4079702.1"/>
    <property type="molecule type" value="Genomic_DNA"/>
</dbReference>
<sequence length="1232" mass="135271">MSQHFRQVDHPLRRGGLSRPERDNPALDAATAPVDGRGLGDLLRFWYDYARQVNFYSATKGGTDPAVTGDWLDFFRRSIPFQYATIGAFDLEALEDRFRAIYASIETRRTLVSLNPLLDLLLEMAGQLATWKADLAGDVAGLSAIIQGLIDSSLGEPVERLVGLVNGASKWGYRSSMPLGDIGAAFGLPLTATFAVDRSISGRRGSPKNKVLAGRDELAELYRVLWQALEATVDAARDDGRLEDSLRNPASAGTPPSLGLVFSFLLLFRDAQGGLNKLSGKHLDFFYRKTLQLKELPLVNDRAHLIFELGKRVEDSLVLAQGLRFRAGKDAAGQEILFELPEDTVLTKTQVAEVRTLYLDPEKVEDGDIYAAPVANSGDGLGDKFPKGAPPAWPTLGAAAATYTDPETELTTTLPIAEFGLLLASPVFLLKEGKRKVTVTIILGPSVAEEEQFRAVFAGEVVDVFSFEPARGLLAEDYSALFLPYLTTEKEWLPVTGMTVSIGANYPAKELALTLNFTLEPDFPAVLHPELGVLSVAIPGAYPALRLDLNPAQPHRRAWYCHLGQLPVKSVSVTATVCGLRQLAVQNDLATIDPAKPFQPFGPLPKANSSNFYVGSEEVFAKRWTRLDLRLAWLDLPDFTGYYDFYPDPPFVAADVEATVSVRSDFNWVDDPDNSHPLITAGTEVPLTECDALLDDEFLLSLGNSTPLPPCTWPFTLPENISSAASCGVLRLRLGAQDFLHDRFSQAILNVAAENERIVKWNADNEDDDDYPKPLVVINPPYTPTLAGVSIDYQAADSLDDDLRVVHLHPWQGSYAWQGGGAAGAMNATEAMFPLLPTFPHEGHLFLGLSDYQPGELLNLYFELDAPTADPRLEKAEVRWAYLRGNEWIDLLDELQVLADTTDGLLKPGIVRIAVPSAISRAGTTILNPQLHWLRVSVPERSAAVASALLVSTQSAEVVAVTQETNDATRLAEALPAETIAKVLTPVGDLKGLLQPYPSFGGRAPEPSERFDRRVSELLRHKGRAITLNDYESIVLEAFPRVYRVKCLPHTLGVRGDATSDLELAPGYVTLVVIPDVAQVSAVNPFEPRLPAAELEAIREYFLDKISPCVRLHVLNPEYETVRLTLCVRFHPGKSAAFYKKQLQLDLRELLAPWTRAEAGADISFGGRFYYSTAVHFVEELDYVDFVRDLRILDPDTGEPVTYQAARRARSVLTTVNGTTAADTHQIIVLED</sequence>
<accession>A0A840E7J1</accession>
<dbReference type="Proteomes" id="UP000576209">
    <property type="component" value="Unassembled WGS sequence"/>
</dbReference>
<dbReference type="AlphaFoldDB" id="A0A840E7J1"/>
<comment type="caution">
    <text evidence="2">The sequence shown here is derived from an EMBL/GenBank/DDBJ whole genome shotgun (WGS) entry which is preliminary data.</text>
</comment>
<keyword evidence="3" id="KW-1185">Reference proteome</keyword>
<evidence type="ECO:0008006" key="4">
    <source>
        <dbReference type="Google" id="ProtNLM"/>
    </source>
</evidence>
<evidence type="ECO:0000256" key="1">
    <source>
        <dbReference type="SAM" id="MobiDB-lite"/>
    </source>
</evidence>
<name>A0A840E7J1_9BACT</name>
<evidence type="ECO:0000313" key="3">
    <source>
        <dbReference type="Proteomes" id="UP000576209"/>
    </source>
</evidence>
<proteinExistence type="predicted"/>